<reference evidence="2" key="2">
    <citation type="submission" date="2025-09" db="UniProtKB">
        <authorList>
            <consortium name="Ensembl"/>
        </authorList>
    </citation>
    <scope>IDENTIFICATION</scope>
</reference>
<feature type="compositionally biased region" description="Low complexity" evidence="1">
    <location>
        <begin position="79"/>
        <end position="96"/>
    </location>
</feature>
<dbReference type="AlphaFoldDB" id="A0A8C3NXW9"/>
<feature type="compositionally biased region" description="Basic and acidic residues" evidence="1">
    <location>
        <begin position="129"/>
        <end position="138"/>
    </location>
</feature>
<dbReference type="Ensembl" id="ENSCRFT00000001955.1">
    <property type="protein sequence ID" value="ENSCRFP00000001871.1"/>
    <property type="gene ID" value="ENSCRFG00000001541.1"/>
</dbReference>
<evidence type="ECO:0000313" key="2">
    <source>
        <dbReference type="Ensembl" id="ENSCRFP00000001871.1"/>
    </source>
</evidence>
<evidence type="ECO:0000313" key="3">
    <source>
        <dbReference type="Proteomes" id="UP000694396"/>
    </source>
</evidence>
<protein>
    <submittedName>
        <fullName evidence="2">Uncharacterized protein</fullName>
    </submittedName>
</protein>
<feature type="compositionally biased region" description="Low complexity" evidence="1">
    <location>
        <begin position="17"/>
        <end position="34"/>
    </location>
</feature>
<dbReference type="Proteomes" id="UP000694396">
    <property type="component" value="Unplaced"/>
</dbReference>
<evidence type="ECO:0000256" key="1">
    <source>
        <dbReference type="SAM" id="MobiDB-lite"/>
    </source>
</evidence>
<feature type="compositionally biased region" description="Basic and acidic residues" evidence="1">
    <location>
        <begin position="471"/>
        <end position="481"/>
    </location>
</feature>
<keyword evidence="3" id="KW-1185">Reference proteome</keyword>
<sequence length="578" mass="60686">MRLRTHLTQRSSGSRIPAAPSRAGVGRGRPGASPGRRRPCRSAELSSCGARSAEPPGTGAGGRRAWLASGVWPGCSAWPAPGARPAASRGPLRRPGTPTPRQPPSLGGSGAGEPRWEILTNEGSPGDGGSRDTGDSQRKGIPGGWGFPRSLGMRDLQRFPGMENPWGIWDPPGDVGPLGNLGSPGDGGSWGLWDPWWWRIPEEMWDPWGIWAPQGVVGPPKRCGNPGEFEIPRELRDPRVTCGIPGDVGPPGDVGILGTVGSLVMWDLWRDMGPLGNLGSSGGCGTPGEMWEPWGIWNPQGAEGSPGDVGFLIWDPWGIWDPQGVVGPLERCGNPGEFGIPRELRDPRGTYGTPGEFGILRGDVGSLGNLGPSGGDRGAPGTAAAAAGTLPRCSRVFPPRGWRGPGLLPEAVPGPGLPLSGVGSGVAPCGSRAAPLGEGSVRLPAGSPGLAVSWSRFPRARWRSTWGRSSRYREHRGDPAESRQCPGSARRGLSRPRATGGRGARGASGAGKRRAVFWCSHGQRLCFEMLFLGMIPGPGFSRQVGRCWFGGVQRVCADGIHGKVVFWGFFSVFPALGL</sequence>
<name>A0A8C3NXW9_9PASS</name>
<reference evidence="2" key="1">
    <citation type="submission" date="2025-08" db="UniProtKB">
        <authorList>
            <consortium name="Ensembl"/>
        </authorList>
    </citation>
    <scope>IDENTIFICATION</scope>
</reference>
<accession>A0A8C3NXW9</accession>
<feature type="region of interest" description="Disordered" evidence="1">
    <location>
        <begin position="470"/>
        <end position="508"/>
    </location>
</feature>
<organism evidence="2 3">
    <name type="scientific">Cyanoderma ruficeps</name>
    <name type="common">rufous-capped babbler</name>
    <dbReference type="NCBI Taxonomy" id="181631"/>
    <lineage>
        <taxon>Eukaryota</taxon>
        <taxon>Metazoa</taxon>
        <taxon>Chordata</taxon>
        <taxon>Craniata</taxon>
        <taxon>Vertebrata</taxon>
        <taxon>Euteleostomi</taxon>
        <taxon>Archelosauria</taxon>
        <taxon>Archosauria</taxon>
        <taxon>Dinosauria</taxon>
        <taxon>Saurischia</taxon>
        <taxon>Theropoda</taxon>
        <taxon>Coelurosauria</taxon>
        <taxon>Aves</taxon>
        <taxon>Neognathae</taxon>
        <taxon>Neoaves</taxon>
        <taxon>Telluraves</taxon>
        <taxon>Australaves</taxon>
        <taxon>Passeriformes</taxon>
        <taxon>Sylvioidea</taxon>
        <taxon>Timaliidae</taxon>
        <taxon>Cyanoderma</taxon>
    </lineage>
</organism>
<feature type="region of interest" description="Disordered" evidence="1">
    <location>
        <begin position="1"/>
        <end position="65"/>
    </location>
</feature>
<proteinExistence type="predicted"/>
<feature type="region of interest" description="Disordered" evidence="1">
    <location>
        <begin position="79"/>
        <end position="149"/>
    </location>
</feature>